<dbReference type="PIRSF" id="PIRSF000728">
    <property type="entry name" value="NAGK"/>
    <property type="match status" value="1"/>
</dbReference>
<gene>
    <name evidence="9 11" type="primary">argB</name>
    <name evidence="11" type="ORF">IAA69_06410</name>
</gene>
<feature type="binding site" evidence="9">
    <location>
        <begin position="73"/>
        <end position="74"/>
    </location>
    <ligand>
        <name>substrate</name>
    </ligand>
</feature>
<name>A0A9D1A0C5_9ACTN</name>
<dbReference type="GO" id="GO:0003991">
    <property type="term" value="F:acetylglutamate kinase activity"/>
    <property type="evidence" value="ECO:0007669"/>
    <property type="project" value="UniProtKB-UniRule"/>
</dbReference>
<dbReference type="Proteomes" id="UP000824261">
    <property type="component" value="Unassembled WGS sequence"/>
</dbReference>
<dbReference type="Pfam" id="PF00696">
    <property type="entry name" value="AA_kinase"/>
    <property type="match status" value="1"/>
</dbReference>
<comment type="function">
    <text evidence="9">Catalyzes the ATP-dependent phosphorylation of N-acetyl-L-glutamate.</text>
</comment>
<evidence type="ECO:0000256" key="9">
    <source>
        <dbReference type="HAMAP-Rule" id="MF_00082"/>
    </source>
</evidence>
<evidence type="ECO:0000313" key="12">
    <source>
        <dbReference type="Proteomes" id="UP000824261"/>
    </source>
</evidence>
<keyword evidence="7 9" id="KW-0067">ATP-binding</keyword>
<dbReference type="Gene3D" id="3.40.1160.10">
    <property type="entry name" value="Acetylglutamate kinase-like"/>
    <property type="match status" value="1"/>
</dbReference>
<protein>
    <recommendedName>
        <fullName evidence="9">Acetylglutamate kinase</fullName>
        <ecNumber evidence="9">2.7.2.8</ecNumber>
    </recommendedName>
    <alternativeName>
        <fullName evidence="9">N-acetyl-L-glutamate 5-phosphotransferase</fullName>
    </alternativeName>
    <alternativeName>
        <fullName evidence="9">NAG kinase</fullName>
        <shortName evidence="9">NAGK</shortName>
    </alternativeName>
</protein>
<dbReference type="CDD" id="cd04250">
    <property type="entry name" value="AAK_NAGK-C"/>
    <property type="match status" value="1"/>
</dbReference>
<dbReference type="InterPro" id="IPR036393">
    <property type="entry name" value="AceGlu_kinase-like_sf"/>
</dbReference>
<keyword evidence="3 9" id="KW-0028">Amino-acid biosynthesis</keyword>
<reference evidence="11" key="2">
    <citation type="journal article" date="2021" name="PeerJ">
        <title>Extensive microbial diversity within the chicken gut microbiome revealed by metagenomics and culture.</title>
        <authorList>
            <person name="Gilroy R."/>
            <person name="Ravi A."/>
            <person name="Getino M."/>
            <person name="Pursley I."/>
            <person name="Horton D.L."/>
            <person name="Alikhan N.F."/>
            <person name="Baker D."/>
            <person name="Gharbi K."/>
            <person name="Hall N."/>
            <person name="Watson M."/>
            <person name="Adriaenssens E.M."/>
            <person name="Foster-Nyarko E."/>
            <person name="Jarju S."/>
            <person name="Secka A."/>
            <person name="Antonio M."/>
            <person name="Oren A."/>
            <person name="Chaudhuri R.R."/>
            <person name="La Ragione R."/>
            <person name="Hildebrand F."/>
            <person name="Pallen M.J."/>
        </authorList>
    </citation>
    <scope>NUCLEOTIDE SEQUENCE</scope>
    <source>
        <strain evidence="11">ChiGjej1B1-2707</strain>
    </source>
</reference>
<evidence type="ECO:0000256" key="4">
    <source>
        <dbReference type="ARBA" id="ARBA00022679"/>
    </source>
</evidence>
<evidence type="ECO:0000256" key="8">
    <source>
        <dbReference type="ARBA" id="ARBA00048141"/>
    </source>
</evidence>
<comment type="subcellular location">
    <subcellularLocation>
        <location evidence="9">Cytoplasm</location>
    </subcellularLocation>
</comment>
<feature type="domain" description="Aspartate/glutamate/uridylate kinase" evidence="10">
    <location>
        <begin position="33"/>
        <end position="269"/>
    </location>
</feature>
<dbReference type="HAMAP" id="MF_00082">
    <property type="entry name" value="ArgB"/>
    <property type="match status" value="1"/>
</dbReference>
<dbReference type="InterPro" id="IPR037528">
    <property type="entry name" value="ArgB"/>
</dbReference>
<dbReference type="InterPro" id="IPR004662">
    <property type="entry name" value="AcgluKinase_fam"/>
</dbReference>
<evidence type="ECO:0000256" key="6">
    <source>
        <dbReference type="ARBA" id="ARBA00022777"/>
    </source>
</evidence>
<evidence type="ECO:0000259" key="10">
    <source>
        <dbReference type="Pfam" id="PF00696"/>
    </source>
</evidence>
<evidence type="ECO:0000256" key="1">
    <source>
        <dbReference type="ARBA" id="ARBA00004828"/>
    </source>
</evidence>
<dbReference type="AlphaFoldDB" id="A0A9D1A0C5"/>
<dbReference type="EC" id="2.7.2.8" evidence="9"/>
<keyword evidence="6 9" id="KW-0418">Kinase</keyword>
<reference evidence="11" key="1">
    <citation type="submission" date="2020-10" db="EMBL/GenBank/DDBJ databases">
        <authorList>
            <person name="Gilroy R."/>
        </authorList>
    </citation>
    <scope>NUCLEOTIDE SEQUENCE</scope>
    <source>
        <strain evidence="11">ChiGjej1B1-2707</strain>
    </source>
</reference>
<organism evidence="11 12">
    <name type="scientific">Candidatus Aveggerthella stercoripullorum</name>
    <dbReference type="NCBI Taxonomy" id="2840688"/>
    <lineage>
        <taxon>Bacteria</taxon>
        <taxon>Bacillati</taxon>
        <taxon>Actinomycetota</taxon>
        <taxon>Coriobacteriia</taxon>
        <taxon>Eggerthellales</taxon>
        <taxon>Eggerthellaceae</taxon>
        <taxon>Eggerthellaceae incertae sedis</taxon>
        <taxon>Candidatus Aveggerthella</taxon>
    </lineage>
</organism>
<comment type="pathway">
    <text evidence="1 9">Amino-acid biosynthesis; L-arginine biosynthesis; N(2)-acetyl-L-ornithine from L-glutamate: step 2/4.</text>
</comment>
<dbReference type="EMBL" id="DVGB01000078">
    <property type="protein sequence ID" value="HIR01875.1"/>
    <property type="molecule type" value="Genomic_DNA"/>
</dbReference>
<sequence>MKYARDTRPSRLPERTAQTLFEALPWIKNITGKTVVIKYGGSAMEDEALRSDVMSDIVLLKIIGMNPIIVHGGGKAINAELEHFGLPVEFRNGQRVTTKEIMNVVREVLVGQVNQDLVHAINSHGNLAVGVSGSDAGTIIAHQMNPELGYVGEVTKINTDYLDDLIRSEYIPVVATVAMGEEGGYYNINADMAAGQIAAALHAHKIIFLTDVDGLYEDFSDKDTLISNLTLDEVKEALSSGKAATGMIPKLSSCVAALEAGVFRAHIINGKIPHSLLLELLTDCGVGTTMHSTEEACEFDAHPLGAFASRLVGNH</sequence>
<proteinExistence type="inferred from homology"/>
<dbReference type="NCBIfam" id="TIGR00761">
    <property type="entry name" value="argB"/>
    <property type="match status" value="1"/>
</dbReference>
<feature type="site" description="Transition state stabilizer" evidence="9">
    <location>
        <position position="250"/>
    </location>
</feature>
<evidence type="ECO:0000256" key="2">
    <source>
        <dbReference type="ARBA" id="ARBA00022571"/>
    </source>
</evidence>
<dbReference type="InterPro" id="IPR001057">
    <property type="entry name" value="Glu/AcGlu_kinase"/>
</dbReference>
<dbReference type="SUPFAM" id="SSF53633">
    <property type="entry name" value="Carbamate kinase-like"/>
    <property type="match status" value="1"/>
</dbReference>
<keyword evidence="2 9" id="KW-0055">Arginine biosynthesis</keyword>
<comment type="similarity">
    <text evidence="9">Belongs to the acetylglutamate kinase family. ArgB subfamily.</text>
</comment>
<feature type="binding site" evidence="9">
    <location>
        <position position="187"/>
    </location>
    <ligand>
        <name>substrate</name>
    </ligand>
</feature>
<keyword evidence="9" id="KW-0963">Cytoplasm</keyword>
<dbReference type="InterPro" id="IPR041727">
    <property type="entry name" value="NAGK-C"/>
</dbReference>
<dbReference type="PANTHER" id="PTHR23342">
    <property type="entry name" value="N-ACETYLGLUTAMATE SYNTHASE"/>
    <property type="match status" value="1"/>
</dbReference>
<evidence type="ECO:0000313" key="11">
    <source>
        <dbReference type="EMBL" id="HIR01875.1"/>
    </source>
</evidence>
<evidence type="ECO:0000256" key="5">
    <source>
        <dbReference type="ARBA" id="ARBA00022741"/>
    </source>
</evidence>
<dbReference type="GO" id="GO:0042450">
    <property type="term" value="P:L-arginine biosynthetic process via ornithine"/>
    <property type="evidence" value="ECO:0007669"/>
    <property type="project" value="UniProtKB-UniRule"/>
</dbReference>
<dbReference type="InterPro" id="IPR001048">
    <property type="entry name" value="Asp/Glu/Uridylate_kinase"/>
</dbReference>
<accession>A0A9D1A0C5</accession>
<comment type="caution">
    <text evidence="11">The sequence shown here is derived from an EMBL/GenBank/DDBJ whole genome shotgun (WGS) entry which is preliminary data.</text>
</comment>
<keyword evidence="5 9" id="KW-0547">Nucleotide-binding</keyword>
<evidence type="ECO:0000256" key="7">
    <source>
        <dbReference type="ARBA" id="ARBA00022840"/>
    </source>
</evidence>
<feature type="binding site" evidence="9">
    <location>
        <position position="95"/>
    </location>
    <ligand>
        <name>substrate</name>
    </ligand>
</feature>
<dbReference type="PANTHER" id="PTHR23342:SF0">
    <property type="entry name" value="N-ACETYLGLUTAMATE SYNTHASE, MITOCHONDRIAL"/>
    <property type="match status" value="1"/>
</dbReference>
<feature type="site" description="Transition state stabilizer" evidence="9">
    <location>
        <position position="38"/>
    </location>
</feature>
<dbReference type="PRINTS" id="PR00474">
    <property type="entry name" value="GLU5KINASE"/>
</dbReference>
<comment type="catalytic activity">
    <reaction evidence="8 9">
        <text>N-acetyl-L-glutamate + ATP = N-acetyl-L-glutamyl 5-phosphate + ADP</text>
        <dbReference type="Rhea" id="RHEA:14629"/>
        <dbReference type="ChEBI" id="CHEBI:30616"/>
        <dbReference type="ChEBI" id="CHEBI:44337"/>
        <dbReference type="ChEBI" id="CHEBI:57936"/>
        <dbReference type="ChEBI" id="CHEBI:456216"/>
        <dbReference type="EC" id="2.7.2.8"/>
    </reaction>
</comment>
<dbReference type="GO" id="GO:0005524">
    <property type="term" value="F:ATP binding"/>
    <property type="evidence" value="ECO:0007669"/>
    <property type="project" value="UniProtKB-UniRule"/>
</dbReference>
<dbReference type="FunFam" id="3.40.1160.10:FF:000004">
    <property type="entry name" value="Acetylglutamate kinase"/>
    <property type="match status" value="1"/>
</dbReference>
<evidence type="ECO:0000256" key="3">
    <source>
        <dbReference type="ARBA" id="ARBA00022605"/>
    </source>
</evidence>
<dbReference type="GO" id="GO:0005737">
    <property type="term" value="C:cytoplasm"/>
    <property type="evidence" value="ECO:0007669"/>
    <property type="project" value="UniProtKB-SubCell"/>
</dbReference>
<keyword evidence="4 9" id="KW-0808">Transferase</keyword>